<evidence type="ECO:0000259" key="10">
    <source>
        <dbReference type="PROSITE" id="PS51747"/>
    </source>
</evidence>
<dbReference type="InterPro" id="IPR028883">
    <property type="entry name" value="tRNA_aden_deaminase"/>
</dbReference>
<dbReference type="InterPro" id="IPR016193">
    <property type="entry name" value="Cytidine_deaminase-like"/>
</dbReference>
<accession>A0ABD2YXN9</accession>
<organism evidence="11 12">
    <name type="scientific">Cinchona calisaya</name>
    <dbReference type="NCBI Taxonomy" id="153742"/>
    <lineage>
        <taxon>Eukaryota</taxon>
        <taxon>Viridiplantae</taxon>
        <taxon>Streptophyta</taxon>
        <taxon>Embryophyta</taxon>
        <taxon>Tracheophyta</taxon>
        <taxon>Spermatophyta</taxon>
        <taxon>Magnoliopsida</taxon>
        <taxon>eudicotyledons</taxon>
        <taxon>Gunneridae</taxon>
        <taxon>Pentapetalae</taxon>
        <taxon>asterids</taxon>
        <taxon>lamiids</taxon>
        <taxon>Gentianales</taxon>
        <taxon>Rubiaceae</taxon>
        <taxon>Cinchonoideae</taxon>
        <taxon>Cinchoneae</taxon>
        <taxon>Cinchona</taxon>
    </lineage>
</organism>
<dbReference type="PANTHER" id="PTHR11079:SF179">
    <property type="entry name" value="TRNA(ADENINE(34)) DEAMINASE, CHLOROPLASTIC"/>
    <property type="match status" value="1"/>
</dbReference>
<feature type="compositionally biased region" description="Polar residues" evidence="9">
    <location>
        <begin position="977"/>
        <end position="986"/>
    </location>
</feature>
<feature type="compositionally biased region" description="Basic and acidic residues" evidence="9">
    <location>
        <begin position="244"/>
        <end position="270"/>
    </location>
</feature>
<feature type="compositionally biased region" description="Polar residues" evidence="9">
    <location>
        <begin position="696"/>
        <end position="706"/>
    </location>
</feature>
<feature type="region of interest" description="Disordered" evidence="9">
    <location>
        <begin position="409"/>
        <end position="510"/>
    </location>
</feature>
<feature type="compositionally biased region" description="Basic and acidic residues" evidence="9">
    <location>
        <begin position="335"/>
        <end position="368"/>
    </location>
</feature>
<gene>
    <name evidence="11" type="ORF">ACH5RR_030301</name>
</gene>
<dbReference type="GO" id="GO:0002100">
    <property type="term" value="P:tRNA wobble adenosine to inosine editing"/>
    <property type="evidence" value="ECO:0007669"/>
    <property type="project" value="UniProtKB-ARBA"/>
</dbReference>
<comment type="subunit">
    <text evidence="2">Homodimer.</text>
</comment>
<dbReference type="CDD" id="cd01285">
    <property type="entry name" value="nucleoside_deaminase"/>
    <property type="match status" value="1"/>
</dbReference>
<feature type="region of interest" description="Disordered" evidence="9">
    <location>
        <begin position="673"/>
        <end position="708"/>
    </location>
</feature>
<keyword evidence="12" id="KW-1185">Reference proteome</keyword>
<sequence>MQNTCISSTFSLRCKGPLSFSFNDYSCYLNDRFDPNPLLYSSSASSCCSCCANSLYNRIPISSHSYLYGLRQSNLIQWPPYKKLILNGLDRINCSRFQILDVDRSCYSEKDYIYKGRKSRKGRFRRMVFEETSEWDGFCGGSDGVDEVEIMLSLLSEDVSDECFSVSEKRGKSCRKIEVEKRGNSGVSNVRRRKKCVDSGVLESPSKFEYEEKVVRSKEGEMKRKEDDRREKEREVLLRRENARMRAKEDESSNLFREEKVSQEERENRLRKNRRERMRVEEREDLSTGEAHRQRVRKNGSSGSSYYSFSSGDFEVDNEVQGEQEEYEGELSRGYLRESRRNEELVSDEVQRHGDYSKEQGNVFRKENTQVGFSGASSAVESDWRKKSEKRLIDVSMDETKFSKELAEKDSKYREVQESGYGKTVGSYSRFDDKNKQSTLAVKFDKGTREQHRQKHESETRMNSEQFKQMSETHVSDTKTASTSSQLYHGRDQSSSKSMSSGKKESEHHIAASHIIRDDEYRRNTSKLAEVSKIQEVDMTGTSSALRQSEIRMKKQEDNSNINLSSVNKREEQYHHAGQTSRLLDSREKYHQVAQNVDSESTLVSIRETETRMEKLEEKSSSSYKSDLELRDHSDMTTKDKTCVSVVGAGNERTSLVTESPSQFIVRVSIHGESESGSATEQTDDERLHGGFTASHEPSPNNSDQAQGEPLKFISHEDALGSADRLQKSSAHYVGEYVQKVRNEISTSEVHEVRKTYETKLVHEDERHSKDSINSHSSRVSQSKEQDSRRLSRSSGIKGPSDEIWDVTEPSMQEHPEVRRIEHESNNGNAVVKRTGKSLWNIIGDIVHFRWALRSEHGSTAKSAGKTSPNQSTSSETWFSGHDPEENIDLEAKRDRIVLIQEPTSVDQQQEEKISCQSRGEVSSSSSSKGDMKQTGAGSLPSSSILQRESSLKRTSFGPGETISETKFEGSFPETRTAVSSVTLPSLQLGRSPAVGENSATGEAEGSGSGAVILSENPKPAGKNEELKRRKLGRSDQVVKDRFDEWEEAYRLEIEQRRVDEVFMREALVEAKKAADSWEVPVGAVLVRDGKIIARGYNLVEELRDSTAHAEINCIREASNILRTWRLSETTLYVTLEPCPMCAGAILQARIDCVVWGAPNKLLGADGSWIRLFPNGENGSGLESSDKPPAPVHPFHPNIVVRRGVMAAECADTMQHFFHLRRRKDKKPEPTTPPSCLPISHHHPSKFLSKMHNAFHLMFCL</sequence>
<feature type="compositionally biased region" description="Polar residues" evidence="9">
    <location>
        <begin position="463"/>
        <end position="487"/>
    </location>
</feature>
<evidence type="ECO:0000256" key="7">
    <source>
        <dbReference type="ARBA" id="ARBA00022833"/>
    </source>
</evidence>
<feature type="domain" description="CMP/dCMP-type deaminase" evidence="10">
    <location>
        <begin position="1058"/>
        <end position="1180"/>
    </location>
</feature>
<feature type="compositionally biased region" description="Polar residues" evidence="9">
    <location>
        <begin position="369"/>
        <end position="380"/>
    </location>
</feature>
<dbReference type="InterPro" id="IPR002125">
    <property type="entry name" value="CMP_dCMP_dom"/>
</dbReference>
<proteinExistence type="inferred from homology"/>
<feature type="region of interest" description="Disordered" evidence="9">
    <location>
        <begin position="614"/>
        <end position="633"/>
    </location>
</feature>
<dbReference type="Proteomes" id="UP001630127">
    <property type="component" value="Unassembled WGS sequence"/>
</dbReference>
<comment type="catalytic activity">
    <reaction evidence="8">
        <text>adenosine(34) in tRNA + H2O + H(+) = inosine(34) in tRNA + NH4(+)</text>
        <dbReference type="Rhea" id="RHEA:43168"/>
        <dbReference type="Rhea" id="RHEA-COMP:10373"/>
        <dbReference type="Rhea" id="RHEA-COMP:10374"/>
        <dbReference type="ChEBI" id="CHEBI:15377"/>
        <dbReference type="ChEBI" id="CHEBI:15378"/>
        <dbReference type="ChEBI" id="CHEBI:28938"/>
        <dbReference type="ChEBI" id="CHEBI:74411"/>
        <dbReference type="ChEBI" id="CHEBI:82852"/>
        <dbReference type="EC" id="3.5.4.33"/>
    </reaction>
</comment>
<evidence type="ECO:0000256" key="2">
    <source>
        <dbReference type="ARBA" id="ARBA00011738"/>
    </source>
</evidence>
<feature type="compositionally biased region" description="Basic and acidic residues" evidence="9">
    <location>
        <begin position="812"/>
        <end position="825"/>
    </location>
</feature>
<feature type="region of interest" description="Disordered" evidence="9">
    <location>
        <begin position="859"/>
        <end position="885"/>
    </location>
</feature>
<dbReference type="HAMAP" id="MF_00972">
    <property type="entry name" value="tRNA_aden_deaminase"/>
    <property type="match status" value="1"/>
</dbReference>
<evidence type="ECO:0000256" key="4">
    <source>
        <dbReference type="ARBA" id="ARBA00022694"/>
    </source>
</evidence>
<comment type="caution">
    <text evidence="11">The sequence shown here is derived from an EMBL/GenBank/DDBJ whole genome shotgun (WGS) entry which is preliminary data.</text>
</comment>
<dbReference type="AlphaFoldDB" id="A0ABD2YXN9"/>
<feature type="region of interest" description="Disordered" evidence="9">
    <location>
        <begin position="759"/>
        <end position="826"/>
    </location>
</feature>
<keyword evidence="7" id="KW-0862">Zinc</keyword>
<dbReference type="SUPFAM" id="SSF53927">
    <property type="entry name" value="Cytidine deaminase-like"/>
    <property type="match status" value="1"/>
</dbReference>
<evidence type="ECO:0000256" key="1">
    <source>
        <dbReference type="ARBA" id="ARBA00001947"/>
    </source>
</evidence>
<dbReference type="GO" id="GO:0046872">
    <property type="term" value="F:metal ion binding"/>
    <property type="evidence" value="ECO:0007669"/>
    <property type="project" value="UniProtKB-KW"/>
</dbReference>
<keyword evidence="4" id="KW-0819">tRNA processing</keyword>
<feature type="compositionally biased region" description="Low complexity" evidence="9">
    <location>
        <begin position="996"/>
        <end position="1006"/>
    </location>
</feature>
<feature type="region of interest" description="Disordered" evidence="9">
    <location>
        <begin position="902"/>
        <end position="1025"/>
    </location>
</feature>
<feature type="compositionally biased region" description="Low complexity" evidence="9">
    <location>
        <begin position="300"/>
        <end position="312"/>
    </location>
</feature>
<dbReference type="PANTHER" id="PTHR11079">
    <property type="entry name" value="CYTOSINE DEAMINASE FAMILY MEMBER"/>
    <property type="match status" value="1"/>
</dbReference>
<feature type="region of interest" description="Disordered" evidence="9">
    <location>
        <begin position="215"/>
        <end position="234"/>
    </location>
</feature>
<dbReference type="Gene3D" id="3.40.140.10">
    <property type="entry name" value="Cytidine Deaminase, domain 2"/>
    <property type="match status" value="1"/>
</dbReference>
<evidence type="ECO:0000256" key="9">
    <source>
        <dbReference type="SAM" id="MobiDB-lite"/>
    </source>
</evidence>
<name>A0ABD2YXN9_9GENT</name>
<evidence type="ECO:0000256" key="8">
    <source>
        <dbReference type="ARBA" id="ARBA00048045"/>
    </source>
</evidence>
<evidence type="ECO:0000256" key="3">
    <source>
        <dbReference type="ARBA" id="ARBA00012740"/>
    </source>
</evidence>
<dbReference type="FunFam" id="3.40.140.10:FF:000005">
    <property type="entry name" value="tRNA-specific adenosine deaminase"/>
    <property type="match status" value="1"/>
</dbReference>
<protein>
    <recommendedName>
        <fullName evidence="3">tRNA(adenine(34)) deaminase</fullName>
        <ecNumber evidence="3">3.5.4.33</ecNumber>
    </recommendedName>
</protein>
<feature type="compositionally biased region" description="Acidic residues" evidence="9">
    <location>
        <begin position="314"/>
        <end position="329"/>
    </location>
</feature>
<dbReference type="PROSITE" id="PS51747">
    <property type="entry name" value="CYT_DCMP_DEAMINASES_2"/>
    <property type="match status" value="1"/>
</dbReference>
<comment type="cofactor">
    <cofactor evidence="1">
        <name>Zn(2+)</name>
        <dbReference type="ChEBI" id="CHEBI:29105"/>
    </cofactor>
</comment>
<reference evidence="11 12" key="1">
    <citation type="submission" date="2024-11" db="EMBL/GenBank/DDBJ databases">
        <title>A near-complete genome assembly of Cinchona calisaya.</title>
        <authorList>
            <person name="Lian D.C."/>
            <person name="Zhao X.W."/>
            <person name="Wei L."/>
        </authorList>
    </citation>
    <scope>NUCLEOTIDE SEQUENCE [LARGE SCALE GENOMIC DNA]</scope>
    <source>
        <tissue evidence="11">Nenye</tissue>
    </source>
</reference>
<feature type="compositionally biased region" description="Basic and acidic residues" evidence="9">
    <location>
        <begin position="759"/>
        <end position="773"/>
    </location>
</feature>
<evidence type="ECO:0000313" key="11">
    <source>
        <dbReference type="EMBL" id="KAL3510900.1"/>
    </source>
</evidence>
<feature type="compositionally biased region" description="Basic and acidic residues" evidence="9">
    <location>
        <begin position="278"/>
        <end position="293"/>
    </location>
</feature>
<dbReference type="Pfam" id="PF00383">
    <property type="entry name" value="dCMP_cyt_deam_1"/>
    <property type="match status" value="1"/>
</dbReference>
<keyword evidence="6" id="KW-0378">Hydrolase</keyword>
<dbReference type="GO" id="GO:0052717">
    <property type="term" value="F:tRNA-specific adenosine-34 deaminase activity"/>
    <property type="evidence" value="ECO:0007669"/>
    <property type="project" value="UniProtKB-EC"/>
</dbReference>
<feature type="region of interest" description="Disordered" evidence="9">
    <location>
        <begin position="244"/>
        <end position="388"/>
    </location>
</feature>
<feature type="compositionally biased region" description="Basic and acidic residues" evidence="9">
    <location>
        <begin position="443"/>
        <end position="462"/>
    </location>
</feature>
<keyword evidence="5" id="KW-0479">Metal-binding</keyword>
<feature type="compositionally biased region" description="Polar residues" evidence="9">
    <location>
        <begin position="936"/>
        <end position="949"/>
    </location>
</feature>
<evidence type="ECO:0000256" key="6">
    <source>
        <dbReference type="ARBA" id="ARBA00022801"/>
    </source>
</evidence>
<feature type="compositionally biased region" description="Polar residues" evidence="9">
    <location>
        <begin position="860"/>
        <end position="878"/>
    </location>
</feature>
<evidence type="ECO:0000313" key="12">
    <source>
        <dbReference type="Proteomes" id="UP001630127"/>
    </source>
</evidence>
<dbReference type="EMBL" id="JBJUIK010000012">
    <property type="protein sequence ID" value="KAL3510900.1"/>
    <property type="molecule type" value="Genomic_DNA"/>
</dbReference>
<evidence type="ECO:0000256" key="5">
    <source>
        <dbReference type="ARBA" id="ARBA00022723"/>
    </source>
</evidence>
<dbReference type="EC" id="3.5.4.33" evidence="3"/>